<proteinExistence type="predicted"/>
<dbReference type="PROSITE" id="PS01124">
    <property type="entry name" value="HTH_ARAC_FAMILY_2"/>
    <property type="match status" value="1"/>
</dbReference>
<feature type="domain" description="HTH araC/xylS-type" evidence="4">
    <location>
        <begin position="168"/>
        <end position="266"/>
    </location>
</feature>
<evidence type="ECO:0000259" key="4">
    <source>
        <dbReference type="PROSITE" id="PS01124"/>
    </source>
</evidence>
<dbReference type="Proteomes" id="UP000539957">
    <property type="component" value="Unassembled WGS sequence"/>
</dbReference>
<dbReference type="RefSeq" id="WP_184269978.1">
    <property type="nucleotide sequence ID" value="NZ_JACHKY010000003.1"/>
</dbReference>
<dbReference type="Pfam" id="PF12833">
    <property type="entry name" value="HTH_18"/>
    <property type="match status" value="1"/>
</dbReference>
<evidence type="ECO:0000313" key="6">
    <source>
        <dbReference type="Proteomes" id="UP000539957"/>
    </source>
</evidence>
<reference evidence="5 6" key="1">
    <citation type="submission" date="2020-08" db="EMBL/GenBank/DDBJ databases">
        <title>Functional genomics of gut bacteria from endangered species of beetles.</title>
        <authorList>
            <person name="Carlos-Shanley C."/>
        </authorList>
    </citation>
    <scope>NUCLEOTIDE SEQUENCE [LARGE SCALE GENOMIC DNA]</scope>
    <source>
        <strain evidence="5 6">S00123</strain>
    </source>
</reference>
<keyword evidence="2" id="KW-0238">DNA-binding</keyword>
<keyword evidence="6" id="KW-1185">Reference proteome</keyword>
<evidence type="ECO:0000313" key="5">
    <source>
        <dbReference type="EMBL" id="MBB4798492.1"/>
    </source>
</evidence>
<dbReference type="PROSITE" id="PS00041">
    <property type="entry name" value="HTH_ARAC_FAMILY_1"/>
    <property type="match status" value="1"/>
</dbReference>
<dbReference type="InterPro" id="IPR018060">
    <property type="entry name" value="HTH_AraC"/>
</dbReference>
<dbReference type="AlphaFoldDB" id="A0A7W7IQQ0"/>
<keyword evidence="3" id="KW-0804">Transcription</keyword>
<dbReference type="Gene3D" id="1.10.10.60">
    <property type="entry name" value="Homeodomain-like"/>
    <property type="match status" value="1"/>
</dbReference>
<evidence type="ECO:0000256" key="3">
    <source>
        <dbReference type="ARBA" id="ARBA00023163"/>
    </source>
</evidence>
<dbReference type="GO" id="GO:0043565">
    <property type="term" value="F:sequence-specific DNA binding"/>
    <property type="evidence" value="ECO:0007669"/>
    <property type="project" value="InterPro"/>
</dbReference>
<dbReference type="EMBL" id="JACHKY010000003">
    <property type="protein sequence ID" value="MBB4798492.1"/>
    <property type="molecule type" value="Genomic_DNA"/>
</dbReference>
<dbReference type="InterPro" id="IPR018062">
    <property type="entry name" value="HTH_AraC-typ_CS"/>
</dbReference>
<dbReference type="SMART" id="SM00342">
    <property type="entry name" value="HTH_ARAC"/>
    <property type="match status" value="1"/>
</dbReference>
<dbReference type="SUPFAM" id="SSF46689">
    <property type="entry name" value="Homeodomain-like"/>
    <property type="match status" value="1"/>
</dbReference>
<comment type="caution">
    <text evidence="5">The sequence shown here is derived from an EMBL/GenBank/DDBJ whole genome shotgun (WGS) entry which is preliminary data.</text>
</comment>
<dbReference type="PANTHER" id="PTHR46796">
    <property type="entry name" value="HTH-TYPE TRANSCRIPTIONAL ACTIVATOR RHAS-RELATED"/>
    <property type="match status" value="1"/>
</dbReference>
<name>A0A7W7IQQ0_9CAUL</name>
<organism evidence="5 6">
    <name type="scientific">Brevundimonas bullata</name>
    <dbReference type="NCBI Taxonomy" id="13160"/>
    <lineage>
        <taxon>Bacteria</taxon>
        <taxon>Pseudomonadati</taxon>
        <taxon>Pseudomonadota</taxon>
        <taxon>Alphaproteobacteria</taxon>
        <taxon>Caulobacterales</taxon>
        <taxon>Caulobacteraceae</taxon>
        <taxon>Brevundimonas</taxon>
    </lineage>
</organism>
<sequence length="268" mass="28639">MASPSLSPGEFLGAQARGVRAHGYKVDLRIATLPPEQVHLHSHEDAHFVLALDAGYRSLAHDPLTPRDQAFGPGALVWNPAGVEHRDCFDEAGGRFLSLSFMPPSGARLGDPLRLRGAAEGVVRRLVGATARFLAGDEMIIEGLALDLAGAVLSPDELDEDPAPEWLWRASEIIADMGAHPGIEVRSIAAEVGVHPVSLARRYRRHYGQSPAAAIRQARADRAAGLMAGGADLAALAAATGYADQSHMTRDFTSIYGLSPARYRAIFR</sequence>
<dbReference type="InterPro" id="IPR009057">
    <property type="entry name" value="Homeodomain-like_sf"/>
</dbReference>
<evidence type="ECO:0000256" key="1">
    <source>
        <dbReference type="ARBA" id="ARBA00023015"/>
    </source>
</evidence>
<dbReference type="GO" id="GO:0003700">
    <property type="term" value="F:DNA-binding transcription factor activity"/>
    <property type="evidence" value="ECO:0007669"/>
    <property type="project" value="InterPro"/>
</dbReference>
<accession>A0A7W7IQQ0</accession>
<dbReference type="InterPro" id="IPR050204">
    <property type="entry name" value="AraC_XylS_family_regulators"/>
</dbReference>
<protein>
    <submittedName>
        <fullName evidence="5">AraC family transcriptional regulator</fullName>
    </submittedName>
</protein>
<evidence type="ECO:0000256" key="2">
    <source>
        <dbReference type="ARBA" id="ARBA00023125"/>
    </source>
</evidence>
<keyword evidence="1" id="KW-0805">Transcription regulation</keyword>
<gene>
    <name evidence="5" type="ORF">HNP32_002236</name>
</gene>